<keyword evidence="13" id="KW-1185">Reference proteome</keyword>
<feature type="domain" description="Aminotransferase class V" evidence="11">
    <location>
        <begin position="26"/>
        <end position="385"/>
    </location>
</feature>
<sequence>MTRVFCGKHKEFRDKKGGIDALTESYLDNAATTSVLPAAAQAAMEAMTQCWGNPSSLHGRGIEAHLLLERAREDVAAALGCGKEELTFTSGATESNNLALFGAARAKRRRGRRIVTTAFEHSSVIGAMGQLQKEGFDVVFVPPEPDGTLPPEKIAEQVDKNTILVSTMFVNNELGTILDISRIGRLIKRQNPDVLYHCDAVQAFCKEPFKAARLGVDLLSVSSHKIHGPKGCGALYLKKGVRIEPIVFGGAQERGLRPGTEALPLIAAFAAAAKESSQHMAGSRDHICALNASLRARLSDLDGVFINSPDTASPYILNASVTGVRSEIMLHALEERGVYVSSGSACAKGEPSHVLSALGLSRPLADSALRISFTYESTQAHVDALIDSLRDLIPRYRASRRG</sequence>
<comment type="caution">
    <text evidence="12">The sequence shown here is derived from an EMBL/GenBank/DDBJ whole genome shotgun (WGS) entry which is preliminary data.</text>
</comment>
<dbReference type="InterPro" id="IPR016454">
    <property type="entry name" value="Cysteine_dSase"/>
</dbReference>
<dbReference type="EC" id="2.8.1.7" evidence="3"/>
<evidence type="ECO:0000313" key="12">
    <source>
        <dbReference type="EMBL" id="MBC8570557.1"/>
    </source>
</evidence>
<comment type="cofactor">
    <cofactor evidence="1 10">
        <name>pyridoxal 5'-phosphate</name>
        <dbReference type="ChEBI" id="CHEBI:597326"/>
    </cofactor>
</comment>
<name>A0A926IBU9_9FIRM</name>
<dbReference type="Proteomes" id="UP000660861">
    <property type="component" value="Unassembled WGS sequence"/>
</dbReference>
<dbReference type="InterPro" id="IPR015421">
    <property type="entry name" value="PyrdxlP-dep_Trfase_major"/>
</dbReference>
<dbReference type="GO" id="GO:0031071">
    <property type="term" value="F:cysteine desulfurase activity"/>
    <property type="evidence" value="ECO:0007669"/>
    <property type="project" value="UniProtKB-EC"/>
</dbReference>
<dbReference type="PIRSF" id="PIRSF005572">
    <property type="entry name" value="NifS"/>
    <property type="match status" value="1"/>
</dbReference>
<reference evidence="12" key="1">
    <citation type="submission" date="2020-08" db="EMBL/GenBank/DDBJ databases">
        <title>Genome public.</title>
        <authorList>
            <person name="Liu C."/>
            <person name="Sun Q."/>
        </authorList>
    </citation>
    <scope>NUCLEOTIDE SEQUENCE</scope>
    <source>
        <strain evidence="12">NSJ-54</strain>
    </source>
</reference>
<keyword evidence="8" id="KW-0411">Iron-sulfur</keyword>
<evidence type="ECO:0000256" key="3">
    <source>
        <dbReference type="ARBA" id="ARBA00012239"/>
    </source>
</evidence>
<dbReference type="EMBL" id="JACRTC010000004">
    <property type="protein sequence ID" value="MBC8570557.1"/>
    <property type="molecule type" value="Genomic_DNA"/>
</dbReference>
<keyword evidence="4" id="KW-0808">Transferase</keyword>
<comment type="catalytic activity">
    <reaction evidence="9">
        <text>(sulfur carrier)-H + L-cysteine = (sulfur carrier)-SH + L-alanine</text>
        <dbReference type="Rhea" id="RHEA:43892"/>
        <dbReference type="Rhea" id="RHEA-COMP:14737"/>
        <dbReference type="Rhea" id="RHEA-COMP:14739"/>
        <dbReference type="ChEBI" id="CHEBI:29917"/>
        <dbReference type="ChEBI" id="CHEBI:35235"/>
        <dbReference type="ChEBI" id="CHEBI:57972"/>
        <dbReference type="ChEBI" id="CHEBI:64428"/>
        <dbReference type="EC" id="2.8.1.7"/>
    </reaction>
</comment>
<dbReference type="InterPro" id="IPR000192">
    <property type="entry name" value="Aminotrans_V_dom"/>
</dbReference>
<keyword evidence="7" id="KW-0408">Iron</keyword>
<dbReference type="SUPFAM" id="SSF53383">
    <property type="entry name" value="PLP-dependent transferases"/>
    <property type="match status" value="1"/>
</dbReference>
<dbReference type="Gene3D" id="3.40.640.10">
    <property type="entry name" value="Type I PLP-dependent aspartate aminotransferase-like (Major domain)"/>
    <property type="match status" value="1"/>
</dbReference>
<keyword evidence="6" id="KW-0663">Pyridoxal phosphate</keyword>
<dbReference type="PROSITE" id="PS00595">
    <property type="entry name" value="AA_TRANSFER_CLASS_5"/>
    <property type="match status" value="1"/>
</dbReference>
<dbReference type="PANTHER" id="PTHR11601:SF34">
    <property type="entry name" value="CYSTEINE DESULFURASE"/>
    <property type="match status" value="1"/>
</dbReference>
<evidence type="ECO:0000259" key="11">
    <source>
        <dbReference type="Pfam" id="PF00266"/>
    </source>
</evidence>
<dbReference type="AlphaFoldDB" id="A0A926IBU9"/>
<comment type="similarity">
    <text evidence="2">Belongs to the class-V pyridoxal-phosphate-dependent aminotransferase family. NifS/IscS subfamily.</text>
</comment>
<dbReference type="Gene3D" id="3.90.1150.10">
    <property type="entry name" value="Aspartate Aminotransferase, domain 1"/>
    <property type="match status" value="1"/>
</dbReference>
<dbReference type="InterPro" id="IPR015424">
    <property type="entry name" value="PyrdxlP-dep_Trfase"/>
</dbReference>
<evidence type="ECO:0000256" key="7">
    <source>
        <dbReference type="ARBA" id="ARBA00023004"/>
    </source>
</evidence>
<evidence type="ECO:0000256" key="5">
    <source>
        <dbReference type="ARBA" id="ARBA00022723"/>
    </source>
</evidence>
<dbReference type="PANTHER" id="PTHR11601">
    <property type="entry name" value="CYSTEINE DESULFURYLASE FAMILY MEMBER"/>
    <property type="match status" value="1"/>
</dbReference>
<evidence type="ECO:0000256" key="6">
    <source>
        <dbReference type="ARBA" id="ARBA00022898"/>
    </source>
</evidence>
<dbReference type="InterPro" id="IPR020578">
    <property type="entry name" value="Aminotrans_V_PyrdxlP_BS"/>
</dbReference>
<evidence type="ECO:0000256" key="10">
    <source>
        <dbReference type="RuleBase" id="RU004504"/>
    </source>
</evidence>
<evidence type="ECO:0000256" key="4">
    <source>
        <dbReference type="ARBA" id="ARBA00022679"/>
    </source>
</evidence>
<dbReference type="GO" id="GO:0051536">
    <property type="term" value="F:iron-sulfur cluster binding"/>
    <property type="evidence" value="ECO:0007669"/>
    <property type="project" value="UniProtKB-KW"/>
</dbReference>
<evidence type="ECO:0000256" key="2">
    <source>
        <dbReference type="ARBA" id="ARBA00006490"/>
    </source>
</evidence>
<organism evidence="12 13">
    <name type="scientific">Zongyangia hominis</name>
    <dbReference type="NCBI Taxonomy" id="2763677"/>
    <lineage>
        <taxon>Bacteria</taxon>
        <taxon>Bacillati</taxon>
        <taxon>Bacillota</taxon>
        <taxon>Clostridia</taxon>
        <taxon>Eubacteriales</taxon>
        <taxon>Oscillospiraceae</taxon>
        <taxon>Zongyangia</taxon>
    </lineage>
</organism>
<protein>
    <recommendedName>
        <fullName evidence="3">cysteine desulfurase</fullName>
        <ecNumber evidence="3">2.8.1.7</ecNumber>
    </recommendedName>
</protein>
<dbReference type="InterPro" id="IPR015422">
    <property type="entry name" value="PyrdxlP-dep_Trfase_small"/>
</dbReference>
<dbReference type="Pfam" id="PF00266">
    <property type="entry name" value="Aminotran_5"/>
    <property type="match status" value="1"/>
</dbReference>
<dbReference type="Gene3D" id="1.10.260.50">
    <property type="match status" value="1"/>
</dbReference>
<proteinExistence type="inferred from homology"/>
<evidence type="ECO:0000256" key="8">
    <source>
        <dbReference type="ARBA" id="ARBA00023014"/>
    </source>
</evidence>
<evidence type="ECO:0000256" key="9">
    <source>
        <dbReference type="ARBA" id="ARBA00050776"/>
    </source>
</evidence>
<accession>A0A926IBU9</accession>
<evidence type="ECO:0000313" key="13">
    <source>
        <dbReference type="Proteomes" id="UP000660861"/>
    </source>
</evidence>
<dbReference type="GO" id="GO:0046872">
    <property type="term" value="F:metal ion binding"/>
    <property type="evidence" value="ECO:0007669"/>
    <property type="project" value="UniProtKB-KW"/>
</dbReference>
<keyword evidence="5" id="KW-0479">Metal-binding</keyword>
<gene>
    <name evidence="12" type="ORF">H8709_06890</name>
</gene>
<evidence type="ECO:0000256" key="1">
    <source>
        <dbReference type="ARBA" id="ARBA00001933"/>
    </source>
</evidence>